<sequence length="802" mass="87346">MFKFLKDVVSGSGAGVKDLPYNIGEPYSSAWGSWTHSRGTSKDDGSPVSVFSITGSNTNDGHLAAARNGVKRLRTVRHPNILSFLHSTEAEISDGSSTKVVIYIVTEPVMPLAEKIKELGLQGIQRNEYYAWGLYRIAKAVSFLNNDCKLVHGNVCLESVVVTPTLDWKLHAFDALSEFDGNNEVSTGPMLQYEWIVGSQYKPMELAKSDWATIRKSPPWAIDSWGLGCLIYEIFAGLKLTKTEELRNTASIPKSLLPDYQRLLSSMPTRRLNSSKLAENCEYFQNKLVDTIHFMEILNLKDSVEKDTFFRKLPTLAEQLPREIVLKKLLPLLASALEFGSATAPALTAFLKMGAWLSSEEFNNKVLPTIVKLFASNDRAIRVGLLQYIDQYGESFTAKLVDEQVYPHVATGFSDTSAFLRELTLKSMLVLAPKLSQRTLSGSLLKYLSKLQVDEEPAIRTNTTILLGNIASHLNEGTRKRVLINAFTVRALRDTFSSARGAGIMALCATSSYYDAQEIAARILPNIVVLTIDPDSDVRSKAFQAVEQFLQIVKQYHEKTYAGDGTEATDSGNTSLPGNASILGWAMSSLTMKGKPSEQTAQAPPKSTSPLVSAVSNASSAVSDIQTINLARSASSGVVDQYMDDQPAPVSPTSTDGWGELENGIHEDHESEKDGWDDMLPLEDEKPSPALANMQAAQKRPVIQTKPQASIPRPKSTSQVGKDADDDLWGSIAAPPPKVGAKPLNANPSATLDDDDPWAAIAAPPPTTRAKPLSAGRGRGSKPTGLKLGAQRINKAASTQKF</sequence>
<keyword evidence="2" id="KW-1185">Reference proteome</keyword>
<evidence type="ECO:0000313" key="1">
    <source>
        <dbReference type="EMBL" id="KAI3793153.1"/>
    </source>
</evidence>
<protein>
    <submittedName>
        <fullName evidence="1">Uncharacterized protein</fullName>
    </submittedName>
</protein>
<dbReference type="EMBL" id="CM042029">
    <property type="protein sequence ID" value="KAI3793153.1"/>
    <property type="molecule type" value="Genomic_DNA"/>
</dbReference>
<comment type="caution">
    <text evidence="1">The sequence shown here is derived from an EMBL/GenBank/DDBJ whole genome shotgun (WGS) entry which is preliminary data.</text>
</comment>
<reference evidence="2" key="1">
    <citation type="journal article" date="2022" name="Mol. Ecol. Resour.">
        <title>The genomes of chicory, endive, great burdock and yacon provide insights into Asteraceae palaeo-polyploidization history and plant inulin production.</title>
        <authorList>
            <person name="Fan W."/>
            <person name="Wang S."/>
            <person name="Wang H."/>
            <person name="Wang A."/>
            <person name="Jiang F."/>
            <person name="Liu H."/>
            <person name="Zhao H."/>
            <person name="Xu D."/>
            <person name="Zhang Y."/>
        </authorList>
    </citation>
    <scope>NUCLEOTIDE SEQUENCE [LARGE SCALE GENOMIC DNA]</scope>
    <source>
        <strain evidence="2">cv. Yunnan</strain>
    </source>
</reference>
<proteinExistence type="predicted"/>
<name>A0ACB9HCI5_9ASTR</name>
<accession>A0ACB9HCI5</accession>
<evidence type="ECO:0000313" key="2">
    <source>
        <dbReference type="Proteomes" id="UP001056120"/>
    </source>
</evidence>
<organism evidence="1 2">
    <name type="scientific">Smallanthus sonchifolius</name>
    <dbReference type="NCBI Taxonomy" id="185202"/>
    <lineage>
        <taxon>Eukaryota</taxon>
        <taxon>Viridiplantae</taxon>
        <taxon>Streptophyta</taxon>
        <taxon>Embryophyta</taxon>
        <taxon>Tracheophyta</taxon>
        <taxon>Spermatophyta</taxon>
        <taxon>Magnoliopsida</taxon>
        <taxon>eudicotyledons</taxon>
        <taxon>Gunneridae</taxon>
        <taxon>Pentapetalae</taxon>
        <taxon>asterids</taxon>
        <taxon>campanulids</taxon>
        <taxon>Asterales</taxon>
        <taxon>Asteraceae</taxon>
        <taxon>Asteroideae</taxon>
        <taxon>Heliantheae alliance</taxon>
        <taxon>Millerieae</taxon>
        <taxon>Smallanthus</taxon>
    </lineage>
</organism>
<dbReference type="Proteomes" id="UP001056120">
    <property type="component" value="Linkage Group LG12"/>
</dbReference>
<reference evidence="1 2" key="2">
    <citation type="journal article" date="2022" name="Mol. Ecol. Resour.">
        <title>The genomes of chicory, endive, great burdock and yacon provide insights into Asteraceae paleo-polyploidization history and plant inulin production.</title>
        <authorList>
            <person name="Fan W."/>
            <person name="Wang S."/>
            <person name="Wang H."/>
            <person name="Wang A."/>
            <person name="Jiang F."/>
            <person name="Liu H."/>
            <person name="Zhao H."/>
            <person name="Xu D."/>
            <person name="Zhang Y."/>
        </authorList>
    </citation>
    <scope>NUCLEOTIDE SEQUENCE [LARGE SCALE GENOMIC DNA]</scope>
    <source>
        <strain evidence="2">cv. Yunnan</strain>
        <tissue evidence="1">Leaves</tissue>
    </source>
</reference>
<gene>
    <name evidence="1" type="ORF">L1987_35768</name>
</gene>